<dbReference type="GO" id="GO:0000460">
    <property type="term" value="P:maturation of 5.8S rRNA"/>
    <property type="evidence" value="ECO:0007669"/>
    <property type="project" value="TreeGrafter"/>
</dbReference>
<dbReference type="AlphaFoldDB" id="A0A4Y7ME99"/>
<evidence type="ECO:0000313" key="3">
    <source>
        <dbReference type="EMBL" id="SVE78362.1"/>
    </source>
</evidence>
<feature type="domain" description="Brix" evidence="2">
    <location>
        <begin position="177"/>
        <end position="362"/>
    </location>
</feature>
<protein>
    <submittedName>
        <fullName evidence="3">EOG090X09U6</fullName>
    </submittedName>
</protein>
<dbReference type="GO" id="GO:0042134">
    <property type="term" value="F:rRNA primary transcript binding"/>
    <property type="evidence" value="ECO:0007669"/>
    <property type="project" value="InterPro"/>
</dbReference>
<feature type="region of interest" description="Disordered" evidence="1">
    <location>
        <begin position="108"/>
        <end position="138"/>
    </location>
</feature>
<dbReference type="Gene3D" id="3.40.50.10480">
    <property type="entry name" value="Probable brix-domain ribosomal biogenesis protein"/>
    <property type="match status" value="1"/>
</dbReference>
<dbReference type="PANTHER" id="PTHR22734:SF3">
    <property type="entry name" value="RIBOSOME PRODUCTION FACTOR 1"/>
    <property type="match status" value="1"/>
</dbReference>
<organism evidence="3">
    <name type="scientific">Daphnia lumholtzi</name>
    <dbReference type="NCBI Taxonomy" id="42856"/>
    <lineage>
        <taxon>Eukaryota</taxon>
        <taxon>Metazoa</taxon>
        <taxon>Ecdysozoa</taxon>
        <taxon>Arthropoda</taxon>
        <taxon>Crustacea</taxon>
        <taxon>Branchiopoda</taxon>
        <taxon>Diplostraca</taxon>
        <taxon>Cladocera</taxon>
        <taxon>Anomopoda</taxon>
        <taxon>Daphniidae</taxon>
        <taxon>Daphnia</taxon>
    </lineage>
</organism>
<dbReference type="Pfam" id="PF04427">
    <property type="entry name" value="Brix"/>
    <property type="match status" value="1"/>
</dbReference>
<dbReference type="GO" id="GO:0000470">
    <property type="term" value="P:maturation of LSU-rRNA"/>
    <property type="evidence" value="ECO:0007669"/>
    <property type="project" value="TreeGrafter"/>
</dbReference>
<gene>
    <name evidence="3" type="primary">EOG090X09U6</name>
</gene>
<dbReference type="SUPFAM" id="SSF52954">
    <property type="entry name" value="Class II aaRS ABD-related"/>
    <property type="match status" value="1"/>
</dbReference>
<reference evidence="3" key="1">
    <citation type="submission" date="2018-08" db="EMBL/GenBank/DDBJ databases">
        <authorList>
            <person name="Cornetti L."/>
        </authorList>
    </citation>
    <scope>NUCLEOTIDE SEQUENCE</scope>
    <source>
        <strain evidence="3">US-MO</strain>
    </source>
</reference>
<dbReference type="FunFam" id="3.40.50.10480:FF:000002">
    <property type="entry name" value="Ribosome production factor 1"/>
    <property type="match status" value="1"/>
</dbReference>
<name>A0A4Y7ME99_9CRUS</name>
<dbReference type="InterPro" id="IPR007109">
    <property type="entry name" value="Brix"/>
</dbReference>
<dbReference type="PROSITE" id="PS50833">
    <property type="entry name" value="BRIX"/>
    <property type="match status" value="1"/>
</dbReference>
<sequence length="388" mass="45600">MLSSASRVTFYNRARSKLVQVEDEDIHVLVWFGISVLSINYSYSVNFSPAPAMENAEDAENVEVLVKPPTLSASDRLAAKKRFRTQRRLSTMKNKVLRNAQWATLKKEKRKIKKEGQKQRKKEAEALGDKAPPKQIPRTIENTREADITTVDHDDEEVTFDITHDEYESYFSKTYVPKILITSSDNPHSKTIHFIRELTKIFPSSECQWRKRSSVKKMVQSAKEKNYTDVVVINEDRRVPNGMLVCHLPDGPTAYFKISNVKLTKDMKYKNIIKEFTTHRPEVILNNFQTRLGQAVSRMLASLFHYDPQFKGRRAVTFHNQRDYIFFRHHRYEFKSQKRAALRELGPRFTLRLKWLQKGTFDTIEGDYEWIIAGKRHEMETSRRRFFL</sequence>
<dbReference type="PANTHER" id="PTHR22734">
    <property type="entry name" value="U3 SMALL NUCLEOLAR RIBONUCLEOPROTEIN PROTEIN IMP4"/>
    <property type="match status" value="1"/>
</dbReference>
<proteinExistence type="evidence at transcript level"/>
<dbReference type="SMART" id="SM00879">
    <property type="entry name" value="Brix"/>
    <property type="match status" value="1"/>
</dbReference>
<dbReference type="GO" id="GO:0005730">
    <property type="term" value="C:nucleolus"/>
    <property type="evidence" value="ECO:0007669"/>
    <property type="project" value="TreeGrafter"/>
</dbReference>
<dbReference type="InterPro" id="IPR044281">
    <property type="entry name" value="IMP4/RPF1"/>
</dbReference>
<dbReference type="GO" id="GO:0030687">
    <property type="term" value="C:preribosome, large subunit precursor"/>
    <property type="evidence" value="ECO:0007669"/>
    <property type="project" value="TreeGrafter"/>
</dbReference>
<dbReference type="EMBL" id="LR008743">
    <property type="protein sequence ID" value="SVE78362.1"/>
    <property type="molecule type" value="mRNA"/>
</dbReference>
<feature type="compositionally biased region" description="Basic and acidic residues" evidence="1">
    <location>
        <begin position="114"/>
        <end position="132"/>
    </location>
</feature>
<evidence type="ECO:0000259" key="2">
    <source>
        <dbReference type="PROSITE" id="PS50833"/>
    </source>
</evidence>
<accession>A0A4Y7ME99</accession>
<evidence type="ECO:0000256" key="1">
    <source>
        <dbReference type="SAM" id="MobiDB-lite"/>
    </source>
</evidence>